<dbReference type="Gramene" id="rna-gnl|WGS:JABURB|Cocit.L3365.1">
    <property type="protein sequence ID" value="cds-KAF7847099.1"/>
    <property type="gene ID" value="gene-BT93_L3365"/>
</dbReference>
<sequence length="205" mass="21800">MENNSQQSWQFSDQLCLANLSLNDFAAAKLLDERRNFDTGVGGKIAPDRANNNNNDSNTGYNPLRSPVNDGCNAGNTVAKGSSQLEETLGLPNDIGSGDFNEFKLEGSSAAGANLNDLNRFDDGWKVGGSQVNASINVGDSKVAIYGEQPLGYSFIGNFMNPEEGKAKIKGGKHRGNLGKSGGGYRKNENIVLGVHVIGVTLLLY</sequence>
<dbReference type="AlphaFoldDB" id="A0A8T0CM37"/>
<protein>
    <submittedName>
        <fullName evidence="2">Uncharacterized protein</fullName>
    </submittedName>
</protein>
<feature type="compositionally biased region" description="Low complexity" evidence="1">
    <location>
        <begin position="51"/>
        <end position="62"/>
    </location>
</feature>
<proteinExistence type="predicted"/>
<gene>
    <name evidence="2" type="ORF">BT93_L3365</name>
</gene>
<keyword evidence="3" id="KW-1185">Reference proteome</keyword>
<reference evidence="2" key="1">
    <citation type="submission" date="2020-05" db="EMBL/GenBank/DDBJ databases">
        <title>WGS assembly of Corymbia citriodora subspecies variegata.</title>
        <authorList>
            <person name="Barry K."/>
            <person name="Hundley H."/>
            <person name="Shu S."/>
            <person name="Jenkins J."/>
            <person name="Grimwood J."/>
            <person name="Baten A."/>
        </authorList>
    </citation>
    <scope>NUCLEOTIDE SEQUENCE</scope>
    <source>
        <strain evidence="2">CV2-018</strain>
    </source>
</reference>
<organism evidence="2 3">
    <name type="scientific">Corymbia citriodora subsp. variegata</name>
    <dbReference type="NCBI Taxonomy" id="360336"/>
    <lineage>
        <taxon>Eukaryota</taxon>
        <taxon>Viridiplantae</taxon>
        <taxon>Streptophyta</taxon>
        <taxon>Embryophyta</taxon>
        <taxon>Tracheophyta</taxon>
        <taxon>Spermatophyta</taxon>
        <taxon>Magnoliopsida</taxon>
        <taxon>eudicotyledons</taxon>
        <taxon>Gunneridae</taxon>
        <taxon>Pentapetalae</taxon>
        <taxon>rosids</taxon>
        <taxon>malvids</taxon>
        <taxon>Myrtales</taxon>
        <taxon>Myrtaceae</taxon>
        <taxon>Myrtoideae</taxon>
        <taxon>Eucalypteae</taxon>
        <taxon>Corymbia</taxon>
    </lineage>
</organism>
<dbReference type="Proteomes" id="UP000806378">
    <property type="component" value="Unassembled WGS sequence"/>
</dbReference>
<comment type="caution">
    <text evidence="2">The sequence shown here is derived from an EMBL/GenBank/DDBJ whole genome shotgun (WGS) entry which is preliminary data.</text>
</comment>
<dbReference type="EMBL" id="MU091273">
    <property type="protein sequence ID" value="KAF7847099.1"/>
    <property type="molecule type" value="Genomic_DNA"/>
</dbReference>
<name>A0A8T0CM37_CORYI</name>
<accession>A0A8T0CM37</accession>
<evidence type="ECO:0000256" key="1">
    <source>
        <dbReference type="SAM" id="MobiDB-lite"/>
    </source>
</evidence>
<evidence type="ECO:0000313" key="2">
    <source>
        <dbReference type="EMBL" id="KAF7847099.1"/>
    </source>
</evidence>
<feature type="region of interest" description="Disordered" evidence="1">
    <location>
        <begin position="40"/>
        <end position="62"/>
    </location>
</feature>
<evidence type="ECO:0000313" key="3">
    <source>
        <dbReference type="Proteomes" id="UP000806378"/>
    </source>
</evidence>